<gene>
    <name evidence="2" type="ORF">GDO54_014638</name>
</gene>
<evidence type="ECO:0000256" key="1">
    <source>
        <dbReference type="SAM" id="Phobius"/>
    </source>
</evidence>
<dbReference type="EMBL" id="DYDO01000006">
    <property type="protein sequence ID" value="DBA23755.1"/>
    <property type="molecule type" value="Genomic_DNA"/>
</dbReference>
<protein>
    <submittedName>
        <fullName evidence="2">Uncharacterized protein</fullName>
    </submittedName>
</protein>
<feature type="transmembrane region" description="Helical" evidence="1">
    <location>
        <begin position="76"/>
        <end position="97"/>
    </location>
</feature>
<keyword evidence="3" id="KW-1185">Reference proteome</keyword>
<comment type="caution">
    <text evidence="2">The sequence shown here is derived from an EMBL/GenBank/DDBJ whole genome shotgun (WGS) entry which is preliminary data.</text>
</comment>
<keyword evidence="1" id="KW-1133">Transmembrane helix</keyword>
<keyword evidence="1" id="KW-0812">Transmembrane</keyword>
<reference evidence="2" key="1">
    <citation type="thesis" date="2020" institute="ProQuest LLC" country="789 East Eisenhower Parkway, Ann Arbor, MI, USA">
        <title>Comparative Genomics and Chromosome Evolution.</title>
        <authorList>
            <person name="Mudd A.B."/>
        </authorList>
    </citation>
    <scope>NUCLEOTIDE SEQUENCE</scope>
    <source>
        <strain evidence="2">1538</strain>
        <tissue evidence="2">Blood</tissue>
    </source>
</reference>
<dbReference type="AlphaFoldDB" id="A0AAV3A808"/>
<accession>A0AAV3A808</accession>
<sequence>MCVRRLRLAGYAGIWNSVYLEPPLQGHGQLDQLHSCTSVRVSCSLHSMSKLLYCHMHYICYYCVCVTSQISKTYLIVMQTVLIVYYIIFLSCNFSCITKNHQCLWTTYIYPVRFPKESCSIYIAVNTLH</sequence>
<proteinExistence type="predicted"/>
<evidence type="ECO:0000313" key="3">
    <source>
        <dbReference type="Proteomes" id="UP001181693"/>
    </source>
</evidence>
<name>A0AAV3A808_PYXAD</name>
<evidence type="ECO:0000313" key="2">
    <source>
        <dbReference type="EMBL" id="DBA23755.1"/>
    </source>
</evidence>
<keyword evidence="1" id="KW-0472">Membrane</keyword>
<feature type="transmembrane region" description="Helical" evidence="1">
    <location>
        <begin position="51"/>
        <end position="70"/>
    </location>
</feature>
<organism evidence="2 3">
    <name type="scientific">Pyxicephalus adspersus</name>
    <name type="common">African bullfrog</name>
    <dbReference type="NCBI Taxonomy" id="30357"/>
    <lineage>
        <taxon>Eukaryota</taxon>
        <taxon>Metazoa</taxon>
        <taxon>Chordata</taxon>
        <taxon>Craniata</taxon>
        <taxon>Vertebrata</taxon>
        <taxon>Euteleostomi</taxon>
        <taxon>Amphibia</taxon>
        <taxon>Batrachia</taxon>
        <taxon>Anura</taxon>
        <taxon>Neobatrachia</taxon>
        <taxon>Ranoidea</taxon>
        <taxon>Pyxicephalidae</taxon>
        <taxon>Pyxicephalinae</taxon>
        <taxon>Pyxicephalus</taxon>
    </lineage>
</organism>
<dbReference type="Proteomes" id="UP001181693">
    <property type="component" value="Unassembled WGS sequence"/>
</dbReference>